<dbReference type="AlphaFoldDB" id="A0AA88VKX6"/>
<sequence length="254" mass="28283">MRTFAKPCLRKSLKLVNSALGVAGIAIILYSLWMIRVWQRDAEASSFDDHPSAFPWFIHAFLSIGIALCAIACLGHVAADTANPHCLAFVSFILMNFTCSSPPLSVGDLVSAQFLSSAILDLYSIAATLSSHVMHKYMVLIFLLLLLETGILADVFLNSDWEKDFPKDPSGRFDDFKDYVKSNQDVCQWICLLIITAQGASILFATVLRTLGTDQGTDNVMHGEYPPLLYPPVRPFAYCDPEMYPANKDWEYVK</sequence>
<feature type="transmembrane region" description="Helical" evidence="1">
    <location>
        <begin position="12"/>
        <end position="33"/>
    </location>
</feature>
<proteinExistence type="predicted"/>
<keyword evidence="1" id="KW-0472">Membrane</keyword>
<comment type="caution">
    <text evidence="2">The sequence shown here is derived from an EMBL/GenBank/DDBJ whole genome shotgun (WGS) entry which is preliminary data.</text>
</comment>
<feature type="transmembrane region" description="Helical" evidence="1">
    <location>
        <begin position="53"/>
        <end position="74"/>
    </location>
</feature>
<reference evidence="2" key="1">
    <citation type="submission" date="2022-12" db="EMBL/GenBank/DDBJ databases">
        <title>Draft genome assemblies for two species of Escallonia (Escalloniales).</title>
        <authorList>
            <person name="Chanderbali A."/>
            <person name="Dervinis C."/>
            <person name="Anghel I."/>
            <person name="Soltis D."/>
            <person name="Soltis P."/>
            <person name="Zapata F."/>
        </authorList>
    </citation>
    <scope>NUCLEOTIDE SEQUENCE</scope>
    <source>
        <strain evidence="2">UCBG64.0493</strain>
        <tissue evidence="2">Leaf</tissue>
    </source>
</reference>
<protein>
    <recommendedName>
        <fullName evidence="4">Tetraspanin</fullName>
    </recommendedName>
</protein>
<keyword evidence="1" id="KW-0812">Transmembrane</keyword>
<gene>
    <name evidence="2" type="ORF">RJ639_014133</name>
</gene>
<dbReference type="EMBL" id="JAVXUP010001648">
    <property type="protein sequence ID" value="KAK3009424.1"/>
    <property type="molecule type" value="Genomic_DNA"/>
</dbReference>
<accession>A0AA88VKX6</accession>
<evidence type="ECO:0000256" key="1">
    <source>
        <dbReference type="SAM" id="Phobius"/>
    </source>
</evidence>
<feature type="transmembrane region" description="Helical" evidence="1">
    <location>
        <begin position="137"/>
        <end position="157"/>
    </location>
</feature>
<evidence type="ECO:0000313" key="2">
    <source>
        <dbReference type="EMBL" id="KAK3009424.1"/>
    </source>
</evidence>
<feature type="transmembrane region" description="Helical" evidence="1">
    <location>
        <begin position="186"/>
        <end position="208"/>
    </location>
</feature>
<organism evidence="2 3">
    <name type="scientific">Escallonia herrerae</name>
    <dbReference type="NCBI Taxonomy" id="1293975"/>
    <lineage>
        <taxon>Eukaryota</taxon>
        <taxon>Viridiplantae</taxon>
        <taxon>Streptophyta</taxon>
        <taxon>Embryophyta</taxon>
        <taxon>Tracheophyta</taxon>
        <taxon>Spermatophyta</taxon>
        <taxon>Magnoliopsida</taxon>
        <taxon>eudicotyledons</taxon>
        <taxon>Gunneridae</taxon>
        <taxon>Pentapetalae</taxon>
        <taxon>asterids</taxon>
        <taxon>campanulids</taxon>
        <taxon>Escalloniales</taxon>
        <taxon>Escalloniaceae</taxon>
        <taxon>Escallonia</taxon>
    </lineage>
</organism>
<keyword evidence="1" id="KW-1133">Transmembrane helix</keyword>
<evidence type="ECO:0000313" key="3">
    <source>
        <dbReference type="Proteomes" id="UP001188597"/>
    </source>
</evidence>
<evidence type="ECO:0008006" key="4">
    <source>
        <dbReference type="Google" id="ProtNLM"/>
    </source>
</evidence>
<keyword evidence="3" id="KW-1185">Reference proteome</keyword>
<name>A0AA88VKX6_9ASTE</name>
<dbReference type="Proteomes" id="UP001188597">
    <property type="component" value="Unassembled WGS sequence"/>
</dbReference>